<keyword evidence="3" id="KW-0406">Ion transport</keyword>
<name>A0A139AWX7_GONPJ</name>
<protein>
    <submittedName>
        <fullName evidence="4">ATPase, V1/A1 complex, subunit E</fullName>
    </submittedName>
</protein>
<gene>
    <name evidence="4" type="ORF">M427DRAFT_107471</name>
</gene>
<dbReference type="PANTHER" id="PTHR45715">
    <property type="entry name" value="ATPASE H+-TRANSPORTING V1 SUBUNIT E1A-RELATED"/>
    <property type="match status" value="1"/>
</dbReference>
<proteinExistence type="inferred from homology"/>
<dbReference type="OMA" id="QHMMAFI"/>
<dbReference type="GO" id="GO:0000221">
    <property type="term" value="C:vacuolar proton-transporting V-type ATPase, V1 domain"/>
    <property type="evidence" value="ECO:0007669"/>
    <property type="project" value="EnsemblFungi"/>
</dbReference>
<evidence type="ECO:0000256" key="2">
    <source>
        <dbReference type="ARBA" id="ARBA00022448"/>
    </source>
</evidence>
<dbReference type="GO" id="GO:0046961">
    <property type="term" value="F:proton-transporting ATPase activity, rotational mechanism"/>
    <property type="evidence" value="ECO:0007669"/>
    <property type="project" value="InterPro"/>
</dbReference>
<dbReference type="Gene3D" id="6.10.250.1620">
    <property type="match status" value="1"/>
</dbReference>
<dbReference type="InterPro" id="IPR002842">
    <property type="entry name" value="ATPase_V1_Esu"/>
</dbReference>
<dbReference type="AlphaFoldDB" id="A0A139AWX7"/>
<dbReference type="InterPro" id="IPR038495">
    <property type="entry name" value="ATPase_E_C"/>
</dbReference>
<comment type="similarity">
    <text evidence="1">Belongs to the V-ATPase E subunit family.</text>
</comment>
<evidence type="ECO:0000313" key="5">
    <source>
        <dbReference type="Proteomes" id="UP000070544"/>
    </source>
</evidence>
<dbReference type="Pfam" id="PF01991">
    <property type="entry name" value="vATP-synt_E"/>
    <property type="match status" value="1"/>
</dbReference>
<organism evidence="4 5">
    <name type="scientific">Gonapodya prolifera (strain JEL478)</name>
    <name type="common">Monoblepharis prolifera</name>
    <dbReference type="NCBI Taxonomy" id="1344416"/>
    <lineage>
        <taxon>Eukaryota</taxon>
        <taxon>Fungi</taxon>
        <taxon>Fungi incertae sedis</taxon>
        <taxon>Chytridiomycota</taxon>
        <taxon>Chytridiomycota incertae sedis</taxon>
        <taxon>Monoblepharidomycetes</taxon>
        <taxon>Monoblepharidales</taxon>
        <taxon>Gonapodyaceae</taxon>
        <taxon>Gonapodya</taxon>
    </lineage>
</organism>
<dbReference type="EMBL" id="KQ965733">
    <property type="protein sequence ID" value="KXS21230.1"/>
    <property type="molecule type" value="Genomic_DNA"/>
</dbReference>
<reference evidence="4 5" key="1">
    <citation type="journal article" date="2015" name="Genome Biol. Evol.">
        <title>Phylogenomic analyses indicate that early fungi evolved digesting cell walls of algal ancestors of land plants.</title>
        <authorList>
            <person name="Chang Y."/>
            <person name="Wang S."/>
            <person name="Sekimoto S."/>
            <person name="Aerts A.L."/>
            <person name="Choi C."/>
            <person name="Clum A."/>
            <person name="LaButti K.M."/>
            <person name="Lindquist E.A."/>
            <person name="Yee Ngan C."/>
            <person name="Ohm R.A."/>
            <person name="Salamov A.A."/>
            <person name="Grigoriev I.V."/>
            <person name="Spatafora J.W."/>
            <person name="Berbee M.L."/>
        </authorList>
    </citation>
    <scope>NUCLEOTIDE SEQUENCE [LARGE SCALE GENOMIC DNA]</scope>
    <source>
        <strain evidence="4 5">JEL478</strain>
    </source>
</reference>
<dbReference type="OrthoDB" id="10263003at2759"/>
<keyword evidence="5" id="KW-1185">Reference proteome</keyword>
<evidence type="ECO:0000256" key="3">
    <source>
        <dbReference type="ARBA" id="ARBA00023065"/>
    </source>
</evidence>
<accession>A0A139AWX7</accession>
<dbReference type="Proteomes" id="UP000070544">
    <property type="component" value="Unassembled WGS sequence"/>
</dbReference>
<dbReference type="HAMAP" id="MF_00311">
    <property type="entry name" value="ATP_synth_E_arch"/>
    <property type="match status" value="1"/>
</dbReference>
<dbReference type="GO" id="GO:0000329">
    <property type="term" value="C:fungal-type vacuole membrane"/>
    <property type="evidence" value="ECO:0007669"/>
    <property type="project" value="EnsemblFungi"/>
</dbReference>
<sequence length="233" mass="26504">MASAAAARGLNDQEVQQEMNKMTSFIKQEALEKAREIKVKADEEFNIEKAKLVRQETLNIEAFYEKKQKQAEVQKRITQSTHVNKSRLRILQSRQTLLNQLMEEAKQKLFTLSADPKSYQVLLKDLTLQGLYQLMEKDIIIQVRKKDVALLEAVLPAAKKEFEEALKIPSNATIDKNNFLPENSAGGVVLFALGNRIKCSNTLESRLEILGETALPDVRTMLFVVSTSRKFYS</sequence>
<keyword evidence="2" id="KW-0813">Transport</keyword>
<dbReference type="STRING" id="1344416.A0A139AWX7"/>
<evidence type="ECO:0000313" key="4">
    <source>
        <dbReference type="EMBL" id="KXS21230.1"/>
    </source>
</evidence>
<evidence type="ECO:0000256" key="1">
    <source>
        <dbReference type="ARBA" id="ARBA00005901"/>
    </source>
</evidence>
<dbReference type="GO" id="GO:0045121">
    <property type="term" value="C:membrane raft"/>
    <property type="evidence" value="ECO:0007669"/>
    <property type="project" value="EnsemblFungi"/>
</dbReference>
<dbReference type="Gene3D" id="3.30.2320.30">
    <property type="entry name" value="ATP synthase, E subunit, C-terminal"/>
    <property type="match status" value="1"/>
</dbReference>
<dbReference type="SUPFAM" id="SSF160527">
    <property type="entry name" value="V-type ATPase subunit E-like"/>
    <property type="match status" value="1"/>
</dbReference>